<protein>
    <recommendedName>
        <fullName evidence="6">Fascin</fullName>
    </recommendedName>
</protein>
<dbReference type="Gene3D" id="2.80.10.50">
    <property type="match status" value="4"/>
</dbReference>
<feature type="domain" description="Fascin-like" evidence="7">
    <location>
        <begin position="174"/>
        <end position="255"/>
    </location>
</feature>
<dbReference type="Proteomes" id="UP000694871">
    <property type="component" value="Unplaced"/>
</dbReference>
<gene>
    <name evidence="9" type="primary">LOC107121401</name>
</gene>
<accession>A0ABM1L1G2</accession>
<dbReference type="Pfam" id="PF06268">
    <property type="entry name" value="Fascin"/>
    <property type="match status" value="4"/>
</dbReference>
<feature type="domain" description="Fascin-like" evidence="7">
    <location>
        <begin position="12"/>
        <end position="135"/>
    </location>
</feature>
<evidence type="ECO:0000256" key="2">
    <source>
        <dbReference type="ARBA" id="ARBA00007415"/>
    </source>
</evidence>
<evidence type="ECO:0000256" key="6">
    <source>
        <dbReference type="PIRNR" id="PIRNR005682"/>
    </source>
</evidence>
<keyword evidence="8" id="KW-1185">Reference proteome</keyword>
<evidence type="ECO:0000313" key="9">
    <source>
        <dbReference type="RefSeq" id="XP_015279799.1"/>
    </source>
</evidence>
<dbReference type="PIRSF" id="PIRSF005682">
    <property type="entry name" value="Fascin"/>
    <property type="match status" value="1"/>
</dbReference>
<evidence type="ECO:0000313" key="8">
    <source>
        <dbReference type="Proteomes" id="UP000694871"/>
    </source>
</evidence>
<feature type="domain" description="Fascin-like" evidence="7">
    <location>
        <begin position="272"/>
        <end position="376"/>
    </location>
</feature>
<keyword evidence="5 6" id="KW-0206">Cytoskeleton</keyword>
<evidence type="ECO:0000256" key="1">
    <source>
        <dbReference type="ARBA" id="ARBA00004245"/>
    </source>
</evidence>
<dbReference type="InterPro" id="IPR010431">
    <property type="entry name" value="Fascin"/>
</dbReference>
<keyword evidence="4 6" id="KW-0009">Actin-binding</keyword>
<dbReference type="PANTHER" id="PTHR10551:SF39">
    <property type="entry name" value="FASCIN"/>
    <property type="match status" value="1"/>
</dbReference>
<dbReference type="CDD" id="cd23337">
    <property type="entry name" value="beta-trefoil_FSCN_rpt4"/>
    <property type="match status" value="1"/>
</dbReference>
<dbReference type="InterPro" id="IPR024703">
    <property type="entry name" value="Fascin_metazoans"/>
</dbReference>
<comment type="similarity">
    <text evidence="2 6">Belongs to the fascin family.</text>
</comment>
<dbReference type="PANTHER" id="PTHR10551">
    <property type="entry name" value="FASCIN"/>
    <property type="match status" value="1"/>
</dbReference>
<dbReference type="InterPro" id="IPR022768">
    <property type="entry name" value="Fascin-like_dom"/>
</dbReference>
<dbReference type="InterPro" id="IPR008999">
    <property type="entry name" value="Actin-crosslinking"/>
</dbReference>
<dbReference type="GeneID" id="107121401"/>
<name>A0ABM1L1G2_GEKJA</name>
<reference evidence="9" key="1">
    <citation type="submission" date="2025-08" db="UniProtKB">
        <authorList>
            <consortium name="RefSeq"/>
        </authorList>
    </citation>
    <scope>IDENTIFICATION</scope>
</reference>
<dbReference type="SUPFAM" id="SSF50405">
    <property type="entry name" value="Actin-crosslinking proteins"/>
    <property type="match status" value="4"/>
</dbReference>
<dbReference type="CDD" id="cd23336">
    <property type="entry name" value="beta-trefoil_FSCN_rpt3"/>
    <property type="match status" value="1"/>
</dbReference>
<dbReference type="RefSeq" id="XP_015279799.1">
    <property type="nucleotide sequence ID" value="XM_015424313.1"/>
</dbReference>
<keyword evidence="3 6" id="KW-0963">Cytoplasm</keyword>
<evidence type="ECO:0000256" key="3">
    <source>
        <dbReference type="ARBA" id="ARBA00022490"/>
    </source>
</evidence>
<dbReference type="CDD" id="cd23335">
    <property type="entry name" value="beta-trefoil_FSCN_rpt2"/>
    <property type="match status" value="1"/>
</dbReference>
<evidence type="ECO:0000256" key="4">
    <source>
        <dbReference type="ARBA" id="ARBA00023203"/>
    </source>
</evidence>
<organism evidence="8 9">
    <name type="scientific">Gekko japonicus</name>
    <name type="common">Schlegel's Japanese gecko</name>
    <dbReference type="NCBI Taxonomy" id="146911"/>
    <lineage>
        <taxon>Eukaryota</taxon>
        <taxon>Metazoa</taxon>
        <taxon>Chordata</taxon>
        <taxon>Craniata</taxon>
        <taxon>Vertebrata</taxon>
        <taxon>Euteleostomi</taxon>
        <taxon>Lepidosauria</taxon>
        <taxon>Squamata</taxon>
        <taxon>Bifurcata</taxon>
        <taxon>Gekkota</taxon>
        <taxon>Gekkonidae</taxon>
        <taxon>Gekkoninae</taxon>
        <taxon>Gekko</taxon>
    </lineage>
</organism>
<feature type="domain" description="Fascin-like" evidence="7">
    <location>
        <begin position="429"/>
        <end position="493"/>
    </location>
</feature>
<dbReference type="CDD" id="cd23334">
    <property type="entry name" value="beta-trefoil_FSCN_rpt1"/>
    <property type="match status" value="1"/>
</dbReference>
<evidence type="ECO:0000259" key="7">
    <source>
        <dbReference type="Pfam" id="PF06268"/>
    </source>
</evidence>
<comment type="subcellular location">
    <subcellularLocation>
        <location evidence="1 6">Cytoplasm</location>
        <location evidence="1 6">Cytoskeleton</location>
    </subcellularLocation>
</comment>
<proteinExistence type="inferred from homology"/>
<evidence type="ECO:0000256" key="5">
    <source>
        <dbReference type="ARBA" id="ARBA00023212"/>
    </source>
</evidence>
<sequence length="493" mass="54174">MASLEFGLVNAANRYLTAEPFRFQVTATGLQLKPRQVWILQFMAPQGAGAAGPGEGAGQKLHLLSALKRYLAADANGKVTCDQDHPGPQTIFLLQQYPDGKVSLQNEQSKRYLGGAEENVTCFAQAATETEKWTLHLAVHPNVAMYSPNRKRYVRCDEKAGALRCDRDMPWGAESVITVYYDFKVKKYGLRTGAGKLLASDGSLVPDVTPQTLYSLELNNGLVALRDEEGKYLTAREGVMKTAKMDKPGRDELFSIEASPAQVSMRSSSTNKFICCRPGADLYANATAVGNTEVFQLLFDDDTKRACFRGYCGTYMALGPNDCIISSKQKDRNVWFELQYQDQKVVLRIGDKYVSMRPNGQLLAIPKAAGKSEEFLMVLVNRPLLVLHTDAGYVGLCSGMKRLEANCVSYVASSLSLTEEGYYNFQIGSNYWALDKDGQVMVTGDHPSNFTIQFASSTCVLIKASNNKFFVADLGGRLWAGASDAAGATLFHY</sequence>